<dbReference type="RefSeq" id="WP_405147669.1">
    <property type="nucleotide sequence ID" value="NZ_CP109527.1"/>
</dbReference>
<evidence type="ECO:0000313" key="1">
    <source>
        <dbReference type="EMBL" id="WTY35373.1"/>
    </source>
</evidence>
<gene>
    <name evidence="1" type="ORF">OG308_29510</name>
</gene>
<sequence>MVGTARTVRPSNEEFLLVSEPGSARNALTRVKNAHVHSSEISSQFGTDAEIVRAADSVLPEWEDMRWL</sequence>
<organism evidence="1 2">
    <name type="scientific">Nocardia salmonicida</name>
    <dbReference type="NCBI Taxonomy" id="53431"/>
    <lineage>
        <taxon>Bacteria</taxon>
        <taxon>Bacillati</taxon>
        <taxon>Actinomycetota</taxon>
        <taxon>Actinomycetes</taxon>
        <taxon>Mycobacteriales</taxon>
        <taxon>Nocardiaceae</taxon>
        <taxon>Nocardia</taxon>
    </lineage>
</organism>
<proteinExistence type="predicted"/>
<protein>
    <submittedName>
        <fullName evidence="1">Uncharacterized protein</fullName>
    </submittedName>
</protein>
<name>A0ABZ1N699_9NOCA</name>
<accession>A0ABZ1N699</accession>
<keyword evidence="2" id="KW-1185">Reference proteome</keyword>
<dbReference type="Proteomes" id="UP001621418">
    <property type="component" value="Chromosome"/>
</dbReference>
<dbReference type="EMBL" id="CP109527">
    <property type="protein sequence ID" value="WTY35373.1"/>
    <property type="molecule type" value="Genomic_DNA"/>
</dbReference>
<evidence type="ECO:0000313" key="2">
    <source>
        <dbReference type="Proteomes" id="UP001621418"/>
    </source>
</evidence>
<reference evidence="1 2" key="1">
    <citation type="submission" date="2022-10" db="EMBL/GenBank/DDBJ databases">
        <title>The complete genomes of actinobacterial strains from the NBC collection.</title>
        <authorList>
            <person name="Joergensen T.S."/>
            <person name="Alvarez Arevalo M."/>
            <person name="Sterndorff E.B."/>
            <person name="Faurdal D."/>
            <person name="Vuksanovic O."/>
            <person name="Mourched A.-S."/>
            <person name="Charusanti P."/>
            <person name="Shaw S."/>
            <person name="Blin K."/>
            <person name="Weber T."/>
        </authorList>
    </citation>
    <scope>NUCLEOTIDE SEQUENCE [LARGE SCALE GENOMIC DNA]</scope>
    <source>
        <strain evidence="1 2">NBC_01413</strain>
    </source>
</reference>